<gene>
    <name evidence="1" type="ORF">SAMN04488514_1212</name>
</gene>
<dbReference type="InterPro" id="IPR019861">
    <property type="entry name" value="PorP/SprF_Bacteroidetes"/>
</dbReference>
<dbReference type="Proteomes" id="UP000199440">
    <property type="component" value="Unassembled WGS sequence"/>
</dbReference>
<dbReference type="AlphaFoldDB" id="A0A1G9Y662"/>
<sequence length="338" mass="39190">MTVNLLDILPYIDKNLTYRTMRKILLALLLLFAVLNSNGQELNSPQLSQYLADNPFVLSPTYAGIGDHIKIRLNGLAQWVGIKDAPRTQSLAADMRLGEKSGVGLFLYNDKNGYTKQQGARVSFAHHLTLDRYDDEFLSFGLSYNFNQFRIDTEQFNLLDFPDNGVVNNRQTANHNFDVGVLYRFDKFYFNLNASNLINKDPRNLTFNIDEPNELRNYYAYTGYRYTKNKNSRLEIEPSILFKLFESDGRSETDLNLKFRWYDFEDYYYAGLNYRFLNDQIGKPLYVAPFVGLKKSNFYFGYSYQIILNEILGYSTGTHVITIGVDLFQGISNCRCTY</sequence>
<accession>A0A1G9Y662</accession>
<dbReference type="EMBL" id="FNGV01000021">
    <property type="protein sequence ID" value="SDN04520.1"/>
    <property type="molecule type" value="Genomic_DNA"/>
</dbReference>
<keyword evidence="2" id="KW-1185">Reference proteome</keyword>
<evidence type="ECO:0000313" key="2">
    <source>
        <dbReference type="Proteomes" id="UP000199440"/>
    </source>
</evidence>
<dbReference type="STRING" id="192904.SAMN04488514_1212"/>
<proteinExistence type="predicted"/>
<evidence type="ECO:0000313" key="1">
    <source>
        <dbReference type="EMBL" id="SDN04520.1"/>
    </source>
</evidence>
<dbReference type="Pfam" id="PF11751">
    <property type="entry name" value="PorP_SprF"/>
    <property type="match status" value="1"/>
</dbReference>
<name>A0A1G9Y662_9FLAO</name>
<organism evidence="1 2">
    <name type="scientific">Kriegella aquimaris</name>
    <dbReference type="NCBI Taxonomy" id="192904"/>
    <lineage>
        <taxon>Bacteria</taxon>
        <taxon>Pseudomonadati</taxon>
        <taxon>Bacteroidota</taxon>
        <taxon>Flavobacteriia</taxon>
        <taxon>Flavobacteriales</taxon>
        <taxon>Flavobacteriaceae</taxon>
        <taxon>Kriegella</taxon>
    </lineage>
</organism>
<reference evidence="1 2" key="1">
    <citation type="submission" date="2016-10" db="EMBL/GenBank/DDBJ databases">
        <authorList>
            <person name="de Groot N.N."/>
        </authorList>
    </citation>
    <scope>NUCLEOTIDE SEQUENCE [LARGE SCALE GENOMIC DNA]</scope>
    <source>
        <strain evidence="1 2">DSM 19886</strain>
    </source>
</reference>
<dbReference type="NCBIfam" id="TIGR03519">
    <property type="entry name" value="T9SS_PorP_fam"/>
    <property type="match status" value="1"/>
</dbReference>
<protein>
    <submittedName>
        <fullName evidence="1">Type IX secretion system membrane protein, PorP/SprF family</fullName>
    </submittedName>
</protein>